<dbReference type="GeneID" id="8618756"/>
<dbReference type="RefSeq" id="XP_644332.1">
    <property type="nucleotide sequence ID" value="XM_639240.1"/>
</dbReference>
<dbReference type="SUPFAM" id="SSF57850">
    <property type="entry name" value="RING/U-box"/>
    <property type="match status" value="1"/>
</dbReference>
<accession>Q86JZ2</accession>
<dbReference type="KEGG" id="ddi:DDB_G0272602"/>
<dbReference type="Gene3D" id="3.30.40.10">
    <property type="entry name" value="Zinc/RING finger domain, C3HC4 (zinc finger)"/>
    <property type="match status" value="2"/>
</dbReference>
<keyword evidence="1" id="KW-0863">Zinc-finger</keyword>
<dbReference type="OMA" id="HFERICK"/>
<dbReference type="HOGENOM" id="CLU_522185_0_0_1"/>
<keyword evidence="1" id="KW-0862">Zinc</keyword>
<proteinExistence type="predicted"/>
<dbReference type="FunCoup" id="Q556P0">
    <property type="interactions" value="3"/>
</dbReference>
<dbReference type="InterPro" id="IPR013083">
    <property type="entry name" value="Znf_RING/FYVE/PHD"/>
</dbReference>
<dbReference type="InterPro" id="IPR001841">
    <property type="entry name" value="Znf_RING"/>
</dbReference>
<reference evidence="3 5" key="2">
    <citation type="journal article" date="2005" name="Nature">
        <title>The genome of the social amoeba Dictyostelium discoideum.</title>
        <authorList>
            <consortium name="The Dictyostelium discoideum Sequencing Consortium"/>
            <person name="Eichinger L."/>
            <person name="Pachebat J.A."/>
            <person name="Glockner G."/>
            <person name="Rajandream M.A."/>
            <person name="Sucgang R."/>
            <person name="Berriman M."/>
            <person name="Song J."/>
            <person name="Olsen R."/>
            <person name="Szafranski K."/>
            <person name="Xu Q."/>
            <person name="Tunggal B."/>
            <person name="Kummerfeld S."/>
            <person name="Madera M."/>
            <person name="Konfortov B.A."/>
            <person name="Rivero F."/>
            <person name="Bankier A.T."/>
            <person name="Lehmann R."/>
            <person name="Hamlin N."/>
            <person name="Davies R."/>
            <person name="Gaudet P."/>
            <person name="Fey P."/>
            <person name="Pilcher K."/>
            <person name="Chen G."/>
            <person name="Saunders D."/>
            <person name="Sodergren E."/>
            <person name="Davis P."/>
            <person name="Kerhornou A."/>
            <person name="Nie X."/>
            <person name="Hall N."/>
            <person name="Anjard C."/>
            <person name="Hemphill L."/>
            <person name="Bason N."/>
            <person name="Farbrother P."/>
            <person name="Desany B."/>
            <person name="Just E."/>
            <person name="Morio T."/>
            <person name="Rost R."/>
            <person name="Churcher C."/>
            <person name="Cooper J."/>
            <person name="Haydock S."/>
            <person name="van Driessche N."/>
            <person name="Cronin A."/>
            <person name="Goodhead I."/>
            <person name="Muzny D."/>
            <person name="Mourier T."/>
            <person name="Pain A."/>
            <person name="Lu M."/>
            <person name="Harper D."/>
            <person name="Lindsay R."/>
            <person name="Hauser H."/>
            <person name="James K."/>
            <person name="Quiles M."/>
            <person name="Madan Babu M."/>
            <person name="Saito T."/>
            <person name="Buchrieser C."/>
            <person name="Wardroper A."/>
            <person name="Felder M."/>
            <person name="Thangavelu M."/>
            <person name="Johnson D."/>
            <person name="Knights A."/>
            <person name="Loulseged H."/>
            <person name="Mungall K."/>
            <person name="Oliver K."/>
            <person name="Price C."/>
            <person name="Quail M.A."/>
            <person name="Urushihara H."/>
            <person name="Hernandez J."/>
            <person name="Rabbinowitsch E."/>
            <person name="Steffen D."/>
            <person name="Sanders M."/>
            <person name="Ma J."/>
            <person name="Kohara Y."/>
            <person name="Sharp S."/>
            <person name="Simmonds M."/>
            <person name="Spiegler S."/>
            <person name="Tivey A."/>
            <person name="Sugano S."/>
            <person name="White B."/>
            <person name="Walker D."/>
            <person name="Woodward J."/>
            <person name="Winckler T."/>
            <person name="Tanaka Y."/>
            <person name="Shaulsky G."/>
            <person name="Schleicher M."/>
            <person name="Weinstock G."/>
            <person name="Rosenthal A."/>
            <person name="Cox E.C."/>
            <person name="Chisholm R.L."/>
            <person name="Gibbs R."/>
            <person name="Loomis W.F."/>
            <person name="Platzer M."/>
            <person name="Kay R.R."/>
            <person name="Williams J."/>
            <person name="Dear P.H."/>
            <person name="Noegel A.A."/>
            <person name="Barrell B."/>
            <person name="Kuspa A."/>
        </authorList>
    </citation>
    <scope>NUCLEOTIDE SEQUENCE [LARGE SCALE GENOMIC DNA]</scope>
    <source>
        <strain evidence="3 5">AX4</strain>
    </source>
</reference>
<sequence>MAINYEINGNEIKNLQTITYNYKEPIEIDKELECMICLLPLLEPVVEPNCRQMFCKDCLTNWSIEKGQKGCPYCQQSFNIKSVSLPPKFVTNTLDSLLVYCNTDGCEFNSNSDRNQLIRRCEYRNHFERICKVICIDCNQQFTREQLKLHSNECTSKSVKCNASSLMCSWVGPIKELQSHESNCHYIALSPILNKLYDKIQQLDISNQKTTSFLLEKINYLESIISSSSALSTPNLSSPIYYQPIPTAPLPDSTTMYDNRNTTTTTTTTTTISLDKITPVEIKKVASIEIFKNNSNKYVIGKVESGVKSVSIDGDYADTWPIVKGNLPNSVDTLILLDGFKELVYSVPKSIKVLHIGDIKKSHAFYIQCSSVNEIHFHDNCKIKFTKNVIPDSAKTVHFYRINEPLTTESIGKNVKCLHIHDGFSKSLGYGVLPSSIQELHLYDIKRQALSIPSSIKILYLHNQFNNESIELPDQLETLYLDNIIHPIKNFPSSLKTIHLINYKFEDKVPFPPKVKIIMGTK</sequence>
<dbReference type="PROSITE" id="PS50089">
    <property type="entry name" value="ZF_RING_2"/>
    <property type="match status" value="1"/>
</dbReference>
<dbReference type="EMBL" id="AAFI02000009">
    <property type="protein sequence ID" value="EAL70938.1"/>
    <property type="molecule type" value="Genomic_DNA"/>
</dbReference>
<dbReference type="RefSeq" id="XP_645082.1">
    <property type="nucleotide sequence ID" value="XM_639990.1"/>
</dbReference>
<dbReference type="KEGG" id="ddi:DDB_G0273947"/>
<name>Q556P0_DICDI</name>
<dbReference type="EMBL" id="AAFI02000011">
    <property type="protein sequence ID" value="EAL70407.1"/>
    <property type="molecule type" value="Genomic_DNA"/>
</dbReference>
<dbReference type="AlphaFoldDB" id="Q556P0"/>
<feature type="domain" description="RING-type" evidence="2">
    <location>
        <begin position="34"/>
        <end position="75"/>
    </location>
</feature>
<accession>Q556P0</accession>
<dbReference type="SMR" id="Q556P0"/>
<dbReference type="STRING" id="44689.Q556P0"/>
<dbReference type="PANTHER" id="PTHR32031:SF47">
    <property type="entry name" value="B BOX-TYPE DOMAIN-CONTAINING PROTEIN-RELATED"/>
    <property type="match status" value="1"/>
</dbReference>
<reference evidence="3" key="3">
    <citation type="submission" date="2009-08" db="EMBL/GenBank/DDBJ databases">
        <authorList>
            <consortium name="The Dictyostelium discoideum Sequencing Consortium"/>
            <person name="Eichinger L."/>
            <person name="Pachebat J.A."/>
            <person name="Gloeckner G."/>
            <person name="Rajandream M.-A."/>
            <person name="Sucgang R."/>
            <person name="Song J."/>
            <person name="Cox E.C."/>
            <person name="Tunggal B."/>
            <person name="Szafranski K."/>
            <person name="Konfortov B.A."/>
            <person name="Farbrother P."/>
            <person name="Bankier A.T."/>
            <person name="Lehmann R."/>
            <person name="Hamlin N."/>
            <person name="Xu Q."/>
            <person name="Davies R."/>
            <person name="Gaudet P."/>
            <person name="Fey P."/>
            <person name="Pilcher K."/>
            <person name="Chen G."/>
            <person name="Saunders D."/>
            <person name="Sodergren E."/>
            <person name="Davis P."/>
            <person name="Nie X."/>
            <person name="Kerhornou A."/>
            <person name="Hemphill L."/>
            <person name="Bason N."/>
            <person name="Berriman M."/>
            <person name="Desany B."/>
            <person name="Churcher C."/>
            <person name="Cooper J."/>
            <person name="van Driessche N."/>
            <person name="Cronin A."/>
            <person name="Goodhead I."/>
            <person name="Muzny D."/>
            <person name="Hall N."/>
            <person name="Harper D."/>
            <person name="Lindsay R."/>
            <person name="Hauser H."/>
            <person name="James K."/>
            <person name="Quiles M."/>
            <person name="Buchrieser C."/>
            <person name="Wardroper A."/>
            <person name="Thangavelu M."/>
            <person name="Johnson D."/>
            <person name="Knights A."/>
            <person name="Loulseged H."/>
            <person name="Mungall K."/>
            <person name="Price C."/>
            <person name="Ma J."/>
            <person name="Quail M."/>
            <person name="Hernandez J."/>
            <person name="Rabbinowitsch E."/>
            <person name="Steffen D."/>
            <person name="Sanders M."/>
            <person name="Weinstock G."/>
            <person name="Sharp S."/>
            <person name="Just E."/>
            <person name="Shaulsky G."/>
            <person name="Simmonds M."/>
            <person name="Tivey A."/>
            <person name="White B."/>
            <person name="Walker D."/>
            <person name="Woodward J."/>
            <person name="Winckler T."/>
            <person name="Schleicher M."/>
            <person name="Rosenthal A."/>
            <person name="Rivero F."/>
            <person name="Chisholm R.L."/>
            <person name="Gibbs R."/>
            <person name="Loomis W.F."/>
            <person name="Platzer M."/>
            <person name="Kay R.R."/>
            <person name="Williams J."/>
            <person name="Dear P.H."/>
            <person name="Noegel A.A."/>
            <person name="Barrell B."/>
            <person name="Kuspa A."/>
        </authorList>
    </citation>
    <scope>NUCLEOTIDE SEQUENCE</scope>
    <source>
        <strain evidence="3">AX4</strain>
    </source>
</reference>
<organism evidence="3 5">
    <name type="scientific">Dictyostelium discoideum</name>
    <name type="common">Social amoeba</name>
    <dbReference type="NCBI Taxonomy" id="44689"/>
    <lineage>
        <taxon>Eukaryota</taxon>
        <taxon>Amoebozoa</taxon>
        <taxon>Evosea</taxon>
        <taxon>Eumycetozoa</taxon>
        <taxon>Dictyostelia</taxon>
        <taxon>Dictyosteliales</taxon>
        <taxon>Dictyosteliaceae</taxon>
        <taxon>Dictyostelium</taxon>
    </lineage>
</organism>
<dbReference type="eggNOG" id="ENOG502SCZB">
    <property type="taxonomic scope" value="Eukaryota"/>
</dbReference>
<dbReference type="SUPFAM" id="SSF49599">
    <property type="entry name" value="TRAF domain-like"/>
    <property type="match status" value="1"/>
</dbReference>
<evidence type="ECO:0000256" key="1">
    <source>
        <dbReference type="PROSITE-ProRule" id="PRU00175"/>
    </source>
</evidence>
<dbReference type="VEuPathDB" id="AmoebaDB:DDB_G0273947"/>
<dbReference type="GO" id="GO:0005737">
    <property type="term" value="C:cytoplasm"/>
    <property type="evidence" value="ECO:0000318"/>
    <property type="project" value="GO_Central"/>
</dbReference>
<evidence type="ECO:0000313" key="3">
    <source>
        <dbReference type="EMBL" id="EAL70407.1"/>
    </source>
</evidence>
<keyword evidence="1" id="KW-0479">Metal-binding</keyword>
<dbReference type="Proteomes" id="UP000002195">
    <property type="component" value="Unassembled WGS sequence"/>
</dbReference>
<dbReference type="PaxDb" id="44689-DDB0168013"/>
<evidence type="ECO:0000259" key="2">
    <source>
        <dbReference type="PROSITE" id="PS50089"/>
    </source>
</evidence>
<dbReference type="GeneID" id="8619220"/>
<dbReference type="PANTHER" id="PTHR32031">
    <property type="entry name" value="FNIP REPEAT-CONTAINING PROTEIN-RELATED-RELATED"/>
    <property type="match status" value="1"/>
</dbReference>
<dbReference type="InterPro" id="IPR008615">
    <property type="entry name" value="FNIP"/>
</dbReference>
<dbReference type="Pfam" id="PF05725">
    <property type="entry name" value="FNIP"/>
    <property type="match status" value="1"/>
</dbReference>
<dbReference type="InterPro" id="IPR052697">
    <property type="entry name" value="FNIP_repeat"/>
</dbReference>
<protein>
    <recommendedName>
        <fullName evidence="2">RING-type domain-containing protein</fullName>
    </recommendedName>
</protein>
<dbReference type="dictyBase" id="DDB_G0273947"/>
<evidence type="ECO:0000313" key="4">
    <source>
        <dbReference type="EMBL" id="EAL70938.1"/>
    </source>
</evidence>
<comment type="caution">
    <text evidence="3">The sequence shown here is derived from an EMBL/GenBank/DDBJ whole genome shotgun (WGS) entry which is preliminary data.</text>
</comment>
<evidence type="ECO:0000313" key="5">
    <source>
        <dbReference type="Proteomes" id="UP000002195"/>
    </source>
</evidence>
<gene>
    <name evidence="4" type="ORF">DDB_G0272602</name>
    <name evidence="3" type="ORF">DDB_G0273947</name>
</gene>
<dbReference type="dictyBase" id="DDB_G0272602"/>
<reference evidence="3 5" key="1">
    <citation type="journal article" date="2002" name="Nature">
        <title>Sequence and analysis of chromosome 2 of Dictyostelium discoideum.</title>
        <authorList>
            <consortium name="Dictyostelium Genome Sequencing Consortium"/>
            <person name="Glockner G."/>
            <person name="Eichinger L."/>
            <person name="Szafranski K."/>
            <person name="Pachebat J.A."/>
            <person name="Bankier A.T."/>
            <person name="Dear P.H."/>
            <person name="Lehmann R."/>
            <person name="Baumgart C."/>
            <person name="Parra G."/>
            <person name="Abril J.F."/>
            <person name="Guigo R."/>
            <person name="Kumpf K."/>
            <person name="Tunggal B."/>
            <person name="Cox E."/>
            <person name="Quail M.A."/>
            <person name="Platzer M."/>
            <person name="Rosenthal A."/>
            <person name="Noegel A.A."/>
        </authorList>
    </citation>
    <scope>NUCLEOTIDE SEQUENCE [LARGE SCALE GENOMIC DNA]</scope>
    <source>
        <strain evidence="3 5">AX4</strain>
    </source>
</reference>
<keyword evidence="5" id="KW-1185">Reference proteome</keyword>
<dbReference type="GO" id="GO:0008270">
    <property type="term" value="F:zinc ion binding"/>
    <property type="evidence" value="ECO:0007669"/>
    <property type="project" value="UniProtKB-KW"/>
</dbReference>